<sequence length="130" mass="14408">MDIREQRTPNGVTYDHARMVIIIEDYGDGGFEIPAVFGVCQTCNGKGHHVNPSIDSHGISAEEMYEDPEFAEDYFGGVFDVDCNECEGLRVVLVPDDRNAKPEAIAALDGAWRFESEYAAECEAERRMGA</sequence>
<evidence type="ECO:0000313" key="1">
    <source>
        <dbReference type="EMBL" id="KKM55582.1"/>
    </source>
</evidence>
<proteinExistence type="predicted"/>
<organism evidence="1">
    <name type="scientific">marine sediment metagenome</name>
    <dbReference type="NCBI Taxonomy" id="412755"/>
    <lineage>
        <taxon>unclassified sequences</taxon>
        <taxon>metagenomes</taxon>
        <taxon>ecological metagenomes</taxon>
    </lineage>
</organism>
<reference evidence="1" key="1">
    <citation type="journal article" date="2015" name="Nature">
        <title>Complex archaea that bridge the gap between prokaryotes and eukaryotes.</title>
        <authorList>
            <person name="Spang A."/>
            <person name="Saw J.H."/>
            <person name="Jorgensen S.L."/>
            <person name="Zaremba-Niedzwiedzka K."/>
            <person name="Martijn J."/>
            <person name="Lind A.E."/>
            <person name="van Eijk R."/>
            <person name="Schleper C."/>
            <person name="Guy L."/>
            <person name="Ettema T.J."/>
        </authorList>
    </citation>
    <scope>NUCLEOTIDE SEQUENCE</scope>
</reference>
<name>A0A0F9JAW8_9ZZZZ</name>
<dbReference type="AlphaFoldDB" id="A0A0F9JAW8"/>
<protein>
    <submittedName>
        <fullName evidence="1">Uncharacterized protein</fullName>
    </submittedName>
</protein>
<gene>
    <name evidence="1" type="ORF">LCGC14_1552590</name>
</gene>
<dbReference type="EMBL" id="LAZR01011884">
    <property type="protein sequence ID" value="KKM55582.1"/>
    <property type="molecule type" value="Genomic_DNA"/>
</dbReference>
<comment type="caution">
    <text evidence="1">The sequence shown here is derived from an EMBL/GenBank/DDBJ whole genome shotgun (WGS) entry which is preliminary data.</text>
</comment>
<accession>A0A0F9JAW8</accession>